<comment type="similarity">
    <text evidence="8">Belongs to the methyl-accepting chemotaxis (MCP) protein family.</text>
</comment>
<comment type="subcellular location">
    <subcellularLocation>
        <location evidence="1">Cell membrane</location>
        <topology evidence="1">Multi-pass membrane protein</topology>
    </subcellularLocation>
</comment>
<evidence type="ECO:0000256" key="7">
    <source>
        <dbReference type="ARBA" id="ARBA00023224"/>
    </source>
</evidence>
<protein>
    <submittedName>
        <fullName evidence="14">Methyl-accepting chemotaxis protein McpC</fullName>
    </submittedName>
</protein>
<dbReference type="InterPro" id="IPR004089">
    <property type="entry name" value="MCPsignal_dom"/>
</dbReference>
<evidence type="ECO:0000259" key="12">
    <source>
        <dbReference type="PROSITE" id="PS50111"/>
    </source>
</evidence>
<dbReference type="PROSITE" id="PS50111">
    <property type="entry name" value="CHEMOTAXIS_TRANSDUC_2"/>
    <property type="match status" value="1"/>
</dbReference>
<evidence type="ECO:0000256" key="4">
    <source>
        <dbReference type="ARBA" id="ARBA00022692"/>
    </source>
</evidence>
<keyword evidence="6 11" id="KW-0472">Membrane</keyword>
<evidence type="ECO:0000256" key="10">
    <source>
        <dbReference type="SAM" id="Coils"/>
    </source>
</evidence>
<dbReference type="Gene3D" id="3.30.450.20">
    <property type="entry name" value="PAS domain"/>
    <property type="match status" value="2"/>
</dbReference>
<dbReference type="OrthoDB" id="13222at2"/>
<feature type="domain" description="HAMP" evidence="13">
    <location>
        <begin position="310"/>
        <end position="362"/>
    </location>
</feature>
<dbReference type="InterPro" id="IPR033479">
    <property type="entry name" value="dCache_1"/>
</dbReference>
<dbReference type="Pfam" id="PF00672">
    <property type="entry name" value="HAMP"/>
    <property type="match status" value="1"/>
</dbReference>
<comment type="caution">
    <text evidence="14">The sequence shown here is derived from an EMBL/GenBank/DDBJ whole genome shotgun (WGS) entry which is preliminary data.</text>
</comment>
<dbReference type="PANTHER" id="PTHR32089:SF114">
    <property type="entry name" value="METHYL-ACCEPTING CHEMOTAXIS PROTEIN MCPB"/>
    <property type="match status" value="1"/>
</dbReference>
<evidence type="ECO:0000256" key="2">
    <source>
        <dbReference type="ARBA" id="ARBA00022475"/>
    </source>
</evidence>
<evidence type="ECO:0000313" key="15">
    <source>
        <dbReference type="Proteomes" id="UP000190890"/>
    </source>
</evidence>
<dbReference type="PANTHER" id="PTHR32089">
    <property type="entry name" value="METHYL-ACCEPTING CHEMOTAXIS PROTEIN MCPB"/>
    <property type="match status" value="1"/>
</dbReference>
<keyword evidence="7 9" id="KW-0807">Transducer</keyword>
<dbReference type="SMART" id="SM00283">
    <property type="entry name" value="MA"/>
    <property type="match status" value="1"/>
</dbReference>
<feature type="coiled-coil region" evidence="10">
    <location>
        <begin position="588"/>
        <end position="615"/>
    </location>
</feature>
<dbReference type="Pfam" id="PF02743">
    <property type="entry name" value="dCache_1"/>
    <property type="match status" value="1"/>
</dbReference>
<dbReference type="STRING" id="29367.CLPUN_07160"/>
<dbReference type="RefSeq" id="WP_077846000.1">
    <property type="nucleotide sequence ID" value="NZ_LZZM01000043.1"/>
</dbReference>
<dbReference type="SUPFAM" id="SSF103190">
    <property type="entry name" value="Sensory domain-like"/>
    <property type="match status" value="1"/>
</dbReference>
<evidence type="ECO:0000256" key="6">
    <source>
        <dbReference type="ARBA" id="ARBA00023136"/>
    </source>
</evidence>
<evidence type="ECO:0000256" key="9">
    <source>
        <dbReference type="PROSITE-ProRule" id="PRU00284"/>
    </source>
</evidence>
<dbReference type="GO" id="GO:0007165">
    <property type="term" value="P:signal transduction"/>
    <property type="evidence" value="ECO:0007669"/>
    <property type="project" value="UniProtKB-KW"/>
</dbReference>
<dbReference type="InterPro" id="IPR003660">
    <property type="entry name" value="HAMP_dom"/>
</dbReference>
<feature type="domain" description="Methyl-accepting transducer" evidence="12">
    <location>
        <begin position="381"/>
        <end position="638"/>
    </location>
</feature>
<keyword evidence="2" id="KW-1003">Cell membrane</keyword>
<dbReference type="AlphaFoldDB" id="A0A1S8TVR4"/>
<evidence type="ECO:0000256" key="11">
    <source>
        <dbReference type="SAM" id="Phobius"/>
    </source>
</evidence>
<evidence type="ECO:0000256" key="1">
    <source>
        <dbReference type="ARBA" id="ARBA00004651"/>
    </source>
</evidence>
<dbReference type="GO" id="GO:0005886">
    <property type="term" value="C:plasma membrane"/>
    <property type="evidence" value="ECO:0007669"/>
    <property type="project" value="UniProtKB-SubCell"/>
</dbReference>
<evidence type="ECO:0000256" key="3">
    <source>
        <dbReference type="ARBA" id="ARBA00022500"/>
    </source>
</evidence>
<dbReference type="Pfam" id="PF00015">
    <property type="entry name" value="MCPsignal"/>
    <property type="match status" value="1"/>
</dbReference>
<dbReference type="SUPFAM" id="SSF58104">
    <property type="entry name" value="Methyl-accepting chemotaxis protein (MCP) signaling domain"/>
    <property type="match status" value="1"/>
</dbReference>
<dbReference type="SMART" id="SM00304">
    <property type="entry name" value="HAMP"/>
    <property type="match status" value="1"/>
</dbReference>
<keyword evidence="4 11" id="KW-0812">Transmembrane</keyword>
<dbReference type="Gene3D" id="1.10.8.500">
    <property type="entry name" value="HAMP domain in histidine kinase"/>
    <property type="match status" value="1"/>
</dbReference>
<dbReference type="CDD" id="cd18773">
    <property type="entry name" value="PDC1_HK_sensor"/>
    <property type="match status" value="1"/>
</dbReference>
<evidence type="ECO:0000259" key="13">
    <source>
        <dbReference type="PROSITE" id="PS50885"/>
    </source>
</evidence>
<feature type="transmembrane region" description="Helical" evidence="11">
    <location>
        <begin position="12"/>
        <end position="32"/>
    </location>
</feature>
<dbReference type="PROSITE" id="PS50885">
    <property type="entry name" value="HAMP"/>
    <property type="match status" value="1"/>
</dbReference>
<evidence type="ECO:0000256" key="5">
    <source>
        <dbReference type="ARBA" id="ARBA00022989"/>
    </source>
</evidence>
<dbReference type="CDD" id="cd11386">
    <property type="entry name" value="MCP_signal"/>
    <property type="match status" value="1"/>
</dbReference>
<name>A0A1S8TVR4_9CLOT</name>
<feature type="transmembrane region" description="Helical" evidence="11">
    <location>
        <begin position="288"/>
        <end position="313"/>
    </location>
</feature>
<evidence type="ECO:0000313" key="14">
    <source>
        <dbReference type="EMBL" id="OOM81854.1"/>
    </source>
</evidence>
<reference evidence="14 15" key="1">
    <citation type="submission" date="2016-05" db="EMBL/GenBank/DDBJ databases">
        <title>Microbial solvent formation.</title>
        <authorList>
            <person name="Poehlein A."/>
            <person name="Montoya Solano J.D."/>
            <person name="Flitsch S."/>
            <person name="Krabben P."/>
            <person name="Duerre P."/>
            <person name="Daniel R."/>
        </authorList>
    </citation>
    <scope>NUCLEOTIDE SEQUENCE [LARGE SCALE GENOMIC DNA]</scope>
    <source>
        <strain evidence="14 15">DSM 2619</strain>
    </source>
</reference>
<organism evidence="14 15">
    <name type="scientific">Clostridium puniceum</name>
    <dbReference type="NCBI Taxonomy" id="29367"/>
    <lineage>
        <taxon>Bacteria</taxon>
        <taxon>Bacillati</taxon>
        <taxon>Bacillota</taxon>
        <taxon>Clostridia</taxon>
        <taxon>Eubacteriales</taxon>
        <taxon>Clostridiaceae</taxon>
        <taxon>Clostridium</taxon>
    </lineage>
</organism>
<dbReference type="EMBL" id="LZZM01000043">
    <property type="protein sequence ID" value="OOM81854.1"/>
    <property type="molecule type" value="Genomic_DNA"/>
</dbReference>
<dbReference type="GO" id="GO:0006935">
    <property type="term" value="P:chemotaxis"/>
    <property type="evidence" value="ECO:0007669"/>
    <property type="project" value="UniProtKB-KW"/>
</dbReference>
<evidence type="ECO:0000256" key="8">
    <source>
        <dbReference type="ARBA" id="ARBA00029447"/>
    </source>
</evidence>
<dbReference type="InterPro" id="IPR029151">
    <property type="entry name" value="Sensor-like_sf"/>
</dbReference>
<dbReference type="CDD" id="cd12912">
    <property type="entry name" value="PDC2_MCP_like"/>
    <property type="match status" value="1"/>
</dbReference>
<dbReference type="Gene3D" id="1.10.287.950">
    <property type="entry name" value="Methyl-accepting chemotaxis protein"/>
    <property type="match status" value="1"/>
</dbReference>
<dbReference type="Proteomes" id="UP000190890">
    <property type="component" value="Unassembled WGS sequence"/>
</dbReference>
<keyword evidence="15" id="KW-1185">Reference proteome</keyword>
<accession>A0A1S8TVR4</accession>
<dbReference type="CDD" id="cd06225">
    <property type="entry name" value="HAMP"/>
    <property type="match status" value="1"/>
</dbReference>
<proteinExistence type="inferred from homology"/>
<keyword evidence="3" id="KW-0145">Chemotaxis</keyword>
<gene>
    <name evidence="14" type="primary">mcpC_1</name>
    <name evidence="14" type="ORF">CLPUN_07160</name>
</gene>
<sequence length="667" mass="72905">MKKSSKLFRKIVIGIILMIVVPILVTGEISIIKSKSVLENNLKTTSIQTIKEVDKGFSQYLGIIDTEMNIVSKNSDIRDLSNSEADHTLTAQYIQGVFGDIKSSIDGVINAGYAGEYGEIVLDSSVLNIKDFNYKERDWYINAKEANGKPVYIKPYKDKVTGQQVMTVAQAVKDDKGQFLGVVVIDMSLDSIKKYVGDIELLNTGFILLVDKDGDIIANNDKNKDIENSIGNLSFWDSAKNEERGVYSLENKGKSFYVCQQTNNITGWKMIGIIDSKEVTDNVSIMRVAVVISTMICAIVGIAIGVLATLYLMREINKIKKSLSKVADGDFTARVNVTAKDEFGELGQDFNFMIGNVSKLMKNVQNTSSDLLEASVNISSMSKETTASISEVSNAIQEVANGATNQAQSSTEVAGSVGELSDRIDEVGKHTNHINELSNETEKLSNQGLIILKDLINKASMAKENAIQSANMVNEMTKSIDKINYMSNAIASITEQTNLLALNASIEAARAGEAGKGFAVVAEEIRKLAEESKTSTDQIKAIISEINTSAGNAHEAMEESKEMSQAQGRAIKETEDIFNKIVDSIIPLSGAIENINELNEKMHSNREEVNSQIQNIAAISEESASISQEVTASAEEVSATMDELTQYASNLQEISHKLQDELRNFNL</sequence>
<keyword evidence="5 11" id="KW-1133">Transmembrane helix</keyword>
<keyword evidence="10" id="KW-0175">Coiled coil</keyword>